<dbReference type="SUPFAM" id="SSF51695">
    <property type="entry name" value="PLC-like phosphodiesterases"/>
    <property type="match status" value="1"/>
</dbReference>
<comment type="caution">
    <text evidence="4">The sequence shown here is derived from an EMBL/GenBank/DDBJ whole genome shotgun (WGS) entry which is preliminary data.</text>
</comment>
<evidence type="ECO:0000313" key="5">
    <source>
        <dbReference type="Proteomes" id="UP000481861"/>
    </source>
</evidence>
<dbReference type="Pfam" id="PF00023">
    <property type="entry name" value="Ank"/>
    <property type="match status" value="2"/>
</dbReference>
<dbReference type="PROSITE" id="PS51704">
    <property type="entry name" value="GP_PDE"/>
    <property type="match status" value="1"/>
</dbReference>
<dbReference type="PROSITE" id="PS50088">
    <property type="entry name" value="ANK_REPEAT"/>
    <property type="match status" value="2"/>
</dbReference>
<dbReference type="GO" id="GO:0047389">
    <property type="term" value="F:glycerophosphocholine phosphodiesterase activity"/>
    <property type="evidence" value="ECO:0007669"/>
    <property type="project" value="TreeGrafter"/>
</dbReference>
<dbReference type="InterPro" id="IPR051578">
    <property type="entry name" value="GDPD"/>
</dbReference>
<evidence type="ECO:0000313" key="4">
    <source>
        <dbReference type="EMBL" id="KAF2872113.1"/>
    </source>
</evidence>
<feature type="repeat" description="ANK" evidence="2">
    <location>
        <begin position="140"/>
        <end position="169"/>
    </location>
</feature>
<dbReference type="OrthoDB" id="197419at2759"/>
<evidence type="ECO:0000256" key="2">
    <source>
        <dbReference type="PROSITE-ProRule" id="PRU00023"/>
    </source>
</evidence>
<keyword evidence="5" id="KW-1185">Reference proteome</keyword>
<dbReference type="InterPro" id="IPR036770">
    <property type="entry name" value="Ankyrin_rpt-contain_sf"/>
</dbReference>
<feature type="domain" description="GP-PDE" evidence="3">
    <location>
        <begin position="381"/>
        <end position="714"/>
    </location>
</feature>
<dbReference type="PANTHER" id="PTHR22958">
    <property type="entry name" value="GLYCEROPHOSPHORYL DIESTER PHOSPHODIESTERASE"/>
    <property type="match status" value="1"/>
</dbReference>
<dbReference type="SMART" id="SM00248">
    <property type="entry name" value="ANK"/>
    <property type="match status" value="4"/>
</dbReference>
<protein>
    <submittedName>
        <fullName evidence="4">Glycerophosphoryl diester phosphodiesterase family-domain-containing protein</fullName>
    </submittedName>
</protein>
<organism evidence="4 5">
    <name type="scientific">Massariosphaeria phaeospora</name>
    <dbReference type="NCBI Taxonomy" id="100035"/>
    <lineage>
        <taxon>Eukaryota</taxon>
        <taxon>Fungi</taxon>
        <taxon>Dikarya</taxon>
        <taxon>Ascomycota</taxon>
        <taxon>Pezizomycotina</taxon>
        <taxon>Dothideomycetes</taxon>
        <taxon>Pleosporomycetidae</taxon>
        <taxon>Pleosporales</taxon>
        <taxon>Pleosporales incertae sedis</taxon>
        <taxon>Massariosphaeria</taxon>
    </lineage>
</organism>
<dbReference type="GO" id="GO:0046475">
    <property type="term" value="P:glycerophospholipid catabolic process"/>
    <property type="evidence" value="ECO:0007669"/>
    <property type="project" value="TreeGrafter"/>
</dbReference>
<reference evidence="4 5" key="1">
    <citation type="submission" date="2020-01" db="EMBL/GenBank/DDBJ databases">
        <authorList>
            <consortium name="DOE Joint Genome Institute"/>
            <person name="Haridas S."/>
            <person name="Albert R."/>
            <person name="Binder M."/>
            <person name="Bloem J."/>
            <person name="Labutti K."/>
            <person name="Salamov A."/>
            <person name="Andreopoulos B."/>
            <person name="Baker S.E."/>
            <person name="Barry K."/>
            <person name="Bills G."/>
            <person name="Bluhm B.H."/>
            <person name="Cannon C."/>
            <person name="Castanera R."/>
            <person name="Culley D.E."/>
            <person name="Daum C."/>
            <person name="Ezra D."/>
            <person name="Gonzalez J.B."/>
            <person name="Henrissat B."/>
            <person name="Kuo A."/>
            <person name="Liang C."/>
            <person name="Lipzen A."/>
            <person name="Lutzoni F."/>
            <person name="Magnuson J."/>
            <person name="Mondo S."/>
            <person name="Nolan M."/>
            <person name="Ohm R."/>
            <person name="Pangilinan J."/>
            <person name="Park H.-J.H."/>
            <person name="Ramirez L."/>
            <person name="Alfaro M."/>
            <person name="Sun H."/>
            <person name="Tritt A."/>
            <person name="Yoshinaga Y."/>
            <person name="Zwiers L.-H.L."/>
            <person name="Turgeon B.G."/>
            <person name="Goodwin S.B."/>
            <person name="Spatafora J.W."/>
            <person name="Crous P.W."/>
            <person name="Grigoriev I.V."/>
        </authorList>
    </citation>
    <scope>NUCLEOTIDE SEQUENCE [LARGE SCALE GENOMIC DNA]</scope>
    <source>
        <strain evidence="4 5">CBS 611.86</strain>
    </source>
</reference>
<keyword evidence="2" id="KW-0040">ANK repeat</keyword>
<dbReference type="Pfam" id="PF25329">
    <property type="entry name" value="C2_GDE1"/>
    <property type="match status" value="1"/>
</dbReference>
<dbReference type="Gene3D" id="3.20.20.190">
    <property type="entry name" value="Phosphatidylinositol (PI) phosphodiesterase"/>
    <property type="match status" value="1"/>
</dbReference>
<feature type="repeat" description="ANK" evidence="2">
    <location>
        <begin position="37"/>
        <end position="59"/>
    </location>
</feature>
<feature type="non-terminal residue" evidence="4">
    <location>
        <position position="715"/>
    </location>
</feature>
<accession>A0A7C8IBI0</accession>
<evidence type="ECO:0000256" key="1">
    <source>
        <dbReference type="ARBA" id="ARBA00022801"/>
    </source>
</evidence>
<dbReference type="Gene3D" id="1.25.40.20">
    <property type="entry name" value="Ankyrin repeat-containing domain"/>
    <property type="match status" value="1"/>
</dbReference>
<name>A0A7C8IBI0_9PLEO</name>
<sequence length="715" mass="77927">GRTPLHFSATYGMVNLCMHVLSNVSPIKKYILLQDGSGFTTLHISVARGHVEVAQMLLSAIDKPSTLIPDDLLHIALRHEDDAIVNLLVSRLVGLKHKSSSGESCLYIAAQLGRDDYLRLLLPMLGSDLIGAAESACQWTPLFISCVEGHISTARLLLDAGADSTRLDYLRWTAQENAAFRGHLPVAELFSAINATLKLSCSPPRNHPQRKKSSSFEVNSGQANIILYLGGLQERKLSKSSTLDLPGTLGHGLVLNISIKESPASIERMVPLFNDPVDDSLVFAVKHPAEAAIIFNIRKGDTERDDHDALIGTGVTFLDAQTTILGARHGTLLREHSVPILCKDTLRLLGTITFSFLIVGPYYQLECPSPSFRYLEAPGSVRLIGHRGLGQNSRDRFLQLGENTIGSFFAAGKQGATFVEVYVQLTKDLVPVLFHDYSLSESGTDVPIHDVTLDQFMHASNVQSQRGNPPSIVGSSGNYTACGDVHLRRPRSRSVTMAHEKGAEEVRNRMKHTVDYLTKGFKPNTRGDFVQDTFTTLEDVLCNVPADMGFDMEISNTHPRIHEAVEAGIAPVSIDINIFVDAILDVIARFCGGRNIILSSFTPEVCILLAIKQKSYPVLFITNAGKRPLSDKEKRAGSLQVAVRFAKQWGLAGIVAAADSVVMCPRLIGFIRSQGLICGSYNGLNNEPANVELQVKAGINLIVADRVGLISQTLE</sequence>
<dbReference type="InterPro" id="IPR002110">
    <property type="entry name" value="Ankyrin_rpt"/>
</dbReference>
<evidence type="ECO:0000259" key="3">
    <source>
        <dbReference type="PROSITE" id="PS51704"/>
    </source>
</evidence>
<dbReference type="EMBL" id="JAADJZ010000010">
    <property type="protein sequence ID" value="KAF2872113.1"/>
    <property type="molecule type" value="Genomic_DNA"/>
</dbReference>
<feature type="non-terminal residue" evidence="4">
    <location>
        <position position="1"/>
    </location>
</feature>
<dbReference type="PROSITE" id="PS50297">
    <property type="entry name" value="ANK_REP_REGION"/>
    <property type="match status" value="1"/>
</dbReference>
<dbReference type="InterPro" id="IPR030395">
    <property type="entry name" value="GP_PDE_dom"/>
</dbReference>
<dbReference type="PANTHER" id="PTHR22958:SF1">
    <property type="entry name" value="GLYCEROPHOSPHOCHOLINE PHOSPHODIESTERASE GPCPD1"/>
    <property type="match status" value="1"/>
</dbReference>
<gene>
    <name evidence="4" type="ORF">BDV95DRAFT_444354</name>
</gene>
<dbReference type="InterPro" id="IPR057506">
    <property type="entry name" value="C2_GPCPD1"/>
</dbReference>
<proteinExistence type="predicted"/>
<dbReference type="Proteomes" id="UP000481861">
    <property type="component" value="Unassembled WGS sequence"/>
</dbReference>
<dbReference type="Pfam" id="PF03009">
    <property type="entry name" value="GDPD"/>
    <property type="match status" value="1"/>
</dbReference>
<dbReference type="SUPFAM" id="SSF48403">
    <property type="entry name" value="Ankyrin repeat"/>
    <property type="match status" value="1"/>
</dbReference>
<keyword evidence="1" id="KW-0378">Hydrolase</keyword>
<dbReference type="AlphaFoldDB" id="A0A7C8IBI0"/>
<dbReference type="InterPro" id="IPR017946">
    <property type="entry name" value="PLC-like_Pdiesterase_TIM-brl"/>
</dbReference>